<reference evidence="1 2" key="1">
    <citation type="submission" date="2023-05" db="EMBL/GenBank/DDBJ databases">
        <title>B98-5 Cell Line De Novo Hybrid Assembly: An Optical Mapping Approach.</title>
        <authorList>
            <person name="Kananen K."/>
            <person name="Auerbach J.A."/>
            <person name="Kautto E."/>
            <person name="Blachly J.S."/>
        </authorList>
    </citation>
    <scope>NUCLEOTIDE SEQUENCE [LARGE SCALE GENOMIC DNA]</scope>
    <source>
        <strain evidence="1">B95-8</strain>
        <tissue evidence="1">Cell line</tissue>
    </source>
</reference>
<protein>
    <submittedName>
        <fullName evidence="1">Uncharacterized protein</fullName>
    </submittedName>
</protein>
<name>A0ABQ9V3E1_SAGOE</name>
<dbReference type="Gene3D" id="3.40.1090.10">
    <property type="entry name" value="Cytosolic phospholipase A2 catalytic domain"/>
    <property type="match status" value="1"/>
</dbReference>
<dbReference type="Proteomes" id="UP001266305">
    <property type="component" value="Unassembled WGS sequence"/>
</dbReference>
<dbReference type="InterPro" id="IPR016035">
    <property type="entry name" value="Acyl_Trfase/lysoPLipase"/>
</dbReference>
<sequence length="132" mass="15323">MAHLYGDPEWSQRDLEGPIRHAREHLTKSKLEVFSPERLVNYRRELELQAEQGHPTTFVDLWALVLESMLHGQVLCFNNWLSCLVAAISYYRMEEACFNSSLYKSFAGKYQTASKLLIIPRRETQSVSLMLS</sequence>
<dbReference type="PANTHER" id="PTHR10728:SF31">
    <property type="entry name" value="CYTOSOLIC PHOSPHOLIPASE A2 DELTA"/>
    <property type="match status" value="1"/>
</dbReference>
<dbReference type="SUPFAM" id="SSF52151">
    <property type="entry name" value="FabD/lysophospholipase-like"/>
    <property type="match status" value="1"/>
</dbReference>
<accession>A0ABQ9V3E1</accession>
<organism evidence="1 2">
    <name type="scientific">Saguinus oedipus</name>
    <name type="common">Cotton-top tamarin</name>
    <name type="synonym">Oedipomidas oedipus</name>
    <dbReference type="NCBI Taxonomy" id="9490"/>
    <lineage>
        <taxon>Eukaryota</taxon>
        <taxon>Metazoa</taxon>
        <taxon>Chordata</taxon>
        <taxon>Craniata</taxon>
        <taxon>Vertebrata</taxon>
        <taxon>Euteleostomi</taxon>
        <taxon>Mammalia</taxon>
        <taxon>Eutheria</taxon>
        <taxon>Euarchontoglires</taxon>
        <taxon>Primates</taxon>
        <taxon>Haplorrhini</taxon>
        <taxon>Platyrrhini</taxon>
        <taxon>Cebidae</taxon>
        <taxon>Callitrichinae</taxon>
        <taxon>Saguinus</taxon>
    </lineage>
</organism>
<evidence type="ECO:0000313" key="2">
    <source>
        <dbReference type="Proteomes" id="UP001266305"/>
    </source>
</evidence>
<dbReference type="EMBL" id="JASSZA010000008">
    <property type="protein sequence ID" value="KAK2103741.1"/>
    <property type="molecule type" value="Genomic_DNA"/>
</dbReference>
<proteinExistence type="predicted"/>
<comment type="caution">
    <text evidence="1">The sequence shown here is derived from an EMBL/GenBank/DDBJ whole genome shotgun (WGS) entry which is preliminary data.</text>
</comment>
<keyword evidence="2" id="KW-1185">Reference proteome</keyword>
<dbReference type="PANTHER" id="PTHR10728">
    <property type="entry name" value="CYTOSOLIC PHOSPHOLIPASE A2"/>
    <property type="match status" value="1"/>
</dbReference>
<gene>
    <name evidence="1" type="ORF">P7K49_017597</name>
</gene>
<evidence type="ECO:0000313" key="1">
    <source>
        <dbReference type="EMBL" id="KAK2103741.1"/>
    </source>
</evidence>